<dbReference type="InterPro" id="IPR006765">
    <property type="entry name" value="Polyketide_synth_cyclase"/>
</dbReference>
<protein>
    <submittedName>
        <fullName evidence="1">TcmI family type II polyketide cyclase</fullName>
    </submittedName>
</protein>
<organism evidence="1 2">
    <name type="scientific">Actinomadura vinacea</name>
    <dbReference type="NCBI Taxonomy" id="115336"/>
    <lineage>
        <taxon>Bacteria</taxon>
        <taxon>Bacillati</taxon>
        <taxon>Actinomycetota</taxon>
        <taxon>Actinomycetes</taxon>
        <taxon>Streptosporangiales</taxon>
        <taxon>Thermomonosporaceae</taxon>
        <taxon>Actinomadura</taxon>
    </lineage>
</organism>
<sequence length="114" mass="13070">MDRVLIVARMRPSSEQEVARLFAESDERTELPEIAGTVSRSLLAYRGLYFHFSEVRESAGRTLADIHRHPDFGKLSEALSEHVEAYDPRTWRSPADAMAREFYRWEAGTGVVTR</sequence>
<reference evidence="2" key="1">
    <citation type="journal article" date="2019" name="Int. J. Syst. Evol. Microbiol.">
        <title>The Global Catalogue of Microorganisms (GCM) 10K type strain sequencing project: providing services to taxonomists for standard genome sequencing and annotation.</title>
        <authorList>
            <consortium name="The Broad Institute Genomics Platform"/>
            <consortium name="The Broad Institute Genome Sequencing Center for Infectious Disease"/>
            <person name="Wu L."/>
            <person name="Ma J."/>
        </authorList>
    </citation>
    <scope>NUCLEOTIDE SEQUENCE [LARGE SCALE GENOMIC DNA]</scope>
    <source>
        <strain evidence="2">JCM 3325</strain>
    </source>
</reference>
<evidence type="ECO:0000313" key="2">
    <source>
        <dbReference type="Proteomes" id="UP001501231"/>
    </source>
</evidence>
<dbReference type="InterPro" id="IPR011008">
    <property type="entry name" value="Dimeric_a/b-barrel"/>
</dbReference>
<dbReference type="SUPFAM" id="SSF54909">
    <property type="entry name" value="Dimeric alpha+beta barrel"/>
    <property type="match status" value="1"/>
</dbReference>
<keyword evidence="2" id="KW-1185">Reference proteome</keyword>
<proteinExistence type="predicted"/>
<dbReference type="InterPro" id="IPR038474">
    <property type="entry name" value="Polyketide_synth_cyclase_sf"/>
</dbReference>
<dbReference type="EMBL" id="BAAARW010000006">
    <property type="protein sequence ID" value="GAA2411489.1"/>
    <property type="molecule type" value="Genomic_DNA"/>
</dbReference>
<evidence type="ECO:0000313" key="1">
    <source>
        <dbReference type="EMBL" id="GAA2411489.1"/>
    </source>
</evidence>
<gene>
    <name evidence="1" type="ORF">GCM10010191_20870</name>
</gene>
<dbReference type="Pfam" id="PF04673">
    <property type="entry name" value="Cyclase_polyket"/>
    <property type="match status" value="1"/>
</dbReference>
<dbReference type="RefSeq" id="WP_344588489.1">
    <property type="nucleotide sequence ID" value="NZ_BAAARW010000006.1"/>
</dbReference>
<accession>A0ABP5VTG8</accession>
<dbReference type="Gene3D" id="3.30.70.1090">
    <property type="entry name" value="Dimeric alpha+beta barrel"/>
    <property type="match status" value="1"/>
</dbReference>
<name>A0ABP5VTG8_9ACTN</name>
<comment type="caution">
    <text evidence="1">The sequence shown here is derived from an EMBL/GenBank/DDBJ whole genome shotgun (WGS) entry which is preliminary data.</text>
</comment>
<dbReference type="Proteomes" id="UP001501231">
    <property type="component" value="Unassembled WGS sequence"/>
</dbReference>